<dbReference type="AlphaFoldDB" id="A0A251PAV5"/>
<gene>
    <name evidence="1" type="ORF">PRUPE_5G195300</name>
</gene>
<reference evidence="1 2" key="1">
    <citation type="journal article" date="2013" name="Nat. Genet.">
        <title>The high-quality draft genome of peach (Prunus persica) identifies unique patterns of genetic diversity, domestication and genome evolution.</title>
        <authorList>
            <consortium name="International Peach Genome Initiative"/>
            <person name="Verde I."/>
            <person name="Abbott A.G."/>
            <person name="Scalabrin S."/>
            <person name="Jung S."/>
            <person name="Shu S."/>
            <person name="Marroni F."/>
            <person name="Zhebentyayeva T."/>
            <person name="Dettori M.T."/>
            <person name="Grimwood J."/>
            <person name="Cattonaro F."/>
            <person name="Zuccolo A."/>
            <person name="Rossini L."/>
            <person name="Jenkins J."/>
            <person name="Vendramin E."/>
            <person name="Meisel L.A."/>
            <person name="Decroocq V."/>
            <person name="Sosinski B."/>
            <person name="Prochnik S."/>
            <person name="Mitros T."/>
            <person name="Policriti A."/>
            <person name="Cipriani G."/>
            <person name="Dondini L."/>
            <person name="Ficklin S."/>
            <person name="Goodstein D.M."/>
            <person name="Xuan P."/>
            <person name="Del Fabbro C."/>
            <person name="Aramini V."/>
            <person name="Copetti D."/>
            <person name="Gonzalez S."/>
            <person name="Horner D.S."/>
            <person name="Falchi R."/>
            <person name="Lucas S."/>
            <person name="Mica E."/>
            <person name="Maldonado J."/>
            <person name="Lazzari B."/>
            <person name="Bielenberg D."/>
            <person name="Pirona R."/>
            <person name="Miculan M."/>
            <person name="Barakat A."/>
            <person name="Testolin R."/>
            <person name="Stella A."/>
            <person name="Tartarini S."/>
            <person name="Tonutti P."/>
            <person name="Arus P."/>
            <person name="Orellana A."/>
            <person name="Wells C."/>
            <person name="Main D."/>
            <person name="Vizzotto G."/>
            <person name="Silva H."/>
            <person name="Salamini F."/>
            <person name="Schmutz J."/>
            <person name="Morgante M."/>
            <person name="Rokhsar D.S."/>
        </authorList>
    </citation>
    <scope>NUCLEOTIDE SEQUENCE [LARGE SCALE GENOMIC DNA]</scope>
    <source>
        <strain evidence="2">cv. Nemared</strain>
    </source>
</reference>
<organism evidence="1 2">
    <name type="scientific">Prunus persica</name>
    <name type="common">Peach</name>
    <name type="synonym">Amygdalus persica</name>
    <dbReference type="NCBI Taxonomy" id="3760"/>
    <lineage>
        <taxon>Eukaryota</taxon>
        <taxon>Viridiplantae</taxon>
        <taxon>Streptophyta</taxon>
        <taxon>Embryophyta</taxon>
        <taxon>Tracheophyta</taxon>
        <taxon>Spermatophyta</taxon>
        <taxon>Magnoliopsida</taxon>
        <taxon>eudicotyledons</taxon>
        <taxon>Gunneridae</taxon>
        <taxon>Pentapetalae</taxon>
        <taxon>rosids</taxon>
        <taxon>fabids</taxon>
        <taxon>Rosales</taxon>
        <taxon>Rosaceae</taxon>
        <taxon>Amygdaloideae</taxon>
        <taxon>Amygdaleae</taxon>
        <taxon>Prunus</taxon>
    </lineage>
</organism>
<dbReference type="Proteomes" id="UP000006882">
    <property type="component" value="Chromosome G5"/>
</dbReference>
<name>A0A251PAV5_PRUPE</name>
<dbReference type="EMBL" id="CM007655">
    <property type="protein sequence ID" value="ONI08701.1"/>
    <property type="molecule type" value="Genomic_DNA"/>
</dbReference>
<dbReference type="Gramene" id="ONI08701">
    <property type="protein sequence ID" value="ONI08701"/>
    <property type="gene ID" value="PRUPE_5G195300"/>
</dbReference>
<sequence>MGKNISFSFLLVFGNVGDEMLMMISRLSLLQKERGGGGRGRRSRASHGGLPCTISQNMIHLVW</sequence>
<evidence type="ECO:0000313" key="2">
    <source>
        <dbReference type="Proteomes" id="UP000006882"/>
    </source>
</evidence>
<accession>A0A251PAV5</accession>
<protein>
    <submittedName>
        <fullName evidence="1">Uncharacterized protein</fullName>
    </submittedName>
</protein>
<keyword evidence="2" id="KW-1185">Reference proteome</keyword>
<evidence type="ECO:0000313" key="1">
    <source>
        <dbReference type="EMBL" id="ONI08701.1"/>
    </source>
</evidence>
<proteinExistence type="predicted"/>